<protein>
    <submittedName>
        <fullName evidence="1">Uncharacterized protein</fullName>
    </submittedName>
</protein>
<accession>A0AAD9I3Z3</accession>
<dbReference type="AlphaFoldDB" id="A0AAD9I3Z3"/>
<dbReference type="EMBL" id="JAQQPM010000004">
    <property type="protein sequence ID" value="KAK2070731.1"/>
    <property type="molecule type" value="Genomic_DNA"/>
</dbReference>
<proteinExistence type="predicted"/>
<reference evidence="1" key="1">
    <citation type="journal article" date="2023" name="Mol. Plant Microbe Interact.">
        <title>Elucidating the Obligate Nature and Biological Capacity of an Invasive Fungal Corn Pathogen.</title>
        <authorList>
            <person name="MacCready J.S."/>
            <person name="Roggenkamp E.M."/>
            <person name="Gdanetz K."/>
            <person name="Chilvers M.I."/>
        </authorList>
    </citation>
    <scope>NUCLEOTIDE SEQUENCE</scope>
    <source>
        <strain evidence="1">PM02</strain>
    </source>
</reference>
<comment type="caution">
    <text evidence="1">The sequence shown here is derived from an EMBL/GenBank/DDBJ whole genome shotgun (WGS) entry which is preliminary data.</text>
</comment>
<evidence type="ECO:0000313" key="1">
    <source>
        <dbReference type="EMBL" id="KAK2070731.1"/>
    </source>
</evidence>
<keyword evidence="2" id="KW-1185">Reference proteome</keyword>
<gene>
    <name evidence="1" type="ORF">P8C59_005205</name>
</gene>
<dbReference type="Proteomes" id="UP001217918">
    <property type="component" value="Unassembled WGS sequence"/>
</dbReference>
<evidence type="ECO:0000313" key="2">
    <source>
        <dbReference type="Proteomes" id="UP001217918"/>
    </source>
</evidence>
<name>A0AAD9I3Z3_9PEZI</name>
<sequence>MVQNEPNWCQPSVAQVVAIFYPRLLKENKFEIDCGTPWLNRSERIRRRSRLLNEVTKCATYQVEWIVDNGECPTTSNVTMPSGPVKVFN</sequence>
<organism evidence="1 2">
    <name type="scientific">Phyllachora maydis</name>
    <dbReference type="NCBI Taxonomy" id="1825666"/>
    <lineage>
        <taxon>Eukaryota</taxon>
        <taxon>Fungi</taxon>
        <taxon>Dikarya</taxon>
        <taxon>Ascomycota</taxon>
        <taxon>Pezizomycotina</taxon>
        <taxon>Sordariomycetes</taxon>
        <taxon>Sordariomycetidae</taxon>
        <taxon>Phyllachorales</taxon>
        <taxon>Phyllachoraceae</taxon>
        <taxon>Phyllachora</taxon>
    </lineage>
</organism>